<dbReference type="InterPro" id="IPR001638">
    <property type="entry name" value="Solute-binding_3/MltF_N"/>
</dbReference>
<organism evidence="3 4">
    <name type="scientific">Vibrio ostreicida</name>
    <dbReference type="NCBI Taxonomy" id="526588"/>
    <lineage>
        <taxon>Bacteria</taxon>
        <taxon>Pseudomonadati</taxon>
        <taxon>Pseudomonadota</taxon>
        <taxon>Gammaproteobacteria</taxon>
        <taxon>Vibrionales</taxon>
        <taxon>Vibrionaceae</taxon>
        <taxon>Vibrio</taxon>
    </lineage>
</organism>
<dbReference type="SUPFAM" id="SSF53850">
    <property type="entry name" value="Periplasmic binding protein-like II"/>
    <property type="match status" value="1"/>
</dbReference>
<gene>
    <name evidence="3" type="ORF">QWZ16_20300</name>
</gene>
<accession>A0ABT8BXR5</accession>
<keyword evidence="1" id="KW-0732">Signal</keyword>
<keyword evidence="4" id="KW-1185">Reference proteome</keyword>
<evidence type="ECO:0000256" key="1">
    <source>
        <dbReference type="SAM" id="SignalP"/>
    </source>
</evidence>
<dbReference type="Pfam" id="PF00497">
    <property type="entry name" value="SBP_bac_3"/>
    <property type="match status" value="1"/>
</dbReference>
<comment type="caution">
    <text evidence="3">The sequence shown here is derived from an EMBL/GenBank/DDBJ whole genome shotgun (WGS) entry which is preliminary data.</text>
</comment>
<dbReference type="PANTHER" id="PTHR38834:SF3">
    <property type="entry name" value="SOLUTE-BINDING PROTEIN FAMILY 3_N-TERMINAL DOMAIN-CONTAINING PROTEIN"/>
    <property type="match status" value="1"/>
</dbReference>
<dbReference type="PANTHER" id="PTHR38834">
    <property type="entry name" value="PERIPLASMIC SUBSTRATE BINDING PROTEIN FAMILY 3"/>
    <property type="match status" value="1"/>
</dbReference>
<feature type="domain" description="Solute-binding protein family 3/N-terminal" evidence="2">
    <location>
        <begin position="51"/>
        <end position="242"/>
    </location>
</feature>
<feature type="signal peptide" evidence="1">
    <location>
        <begin position="1"/>
        <end position="19"/>
    </location>
</feature>
<feature type="chain" id="PRO_5046351924" evidence="1">
    <location>
        <begin position="20"/>
        <end position="267"/>
    </location>
</feature>
<name>A0ABT8BXR5_9VIBR</name>
<evidence type="ECO:0000259" key="2">
    <source>
        <dbReference type="Pfam" id="PF00497"/>
    </source>
</evidence>
<dbReference type="Gene3D" id="3.40.190.10">
    <property type="entry name" value="Periplasmic binding protein-like II"/>
    <property type="match status" value="2"/>
</dbReference>
<dbReference type="EMBL" id="JAUFQC010000027">
    <property type="protein sequence ID" value="MDN3611936.1"/>
    <property type="molecule type" value="Genomic_DNA"/>
</dbReference>
<sequence>MIKLFVLVCLLIISPLSIAQSDDKSVRFVVGDWEPYTSSQRDPELKVAEILVREAFATQGYSVSIDYHPWSRAYRYGQTGRYDGTFPWFKNSEREELFIFSSPLFIQKIVFFYHQNSQFNWRNIGDLNQFHIGATQDYEVTRLLKTHGVTLDIANTDQSNFIKLGKERIDAYPASVERGSYMLGTLLSATQLNQIEVHPKPIIERAMFLMFSRENSERSKHLNTVLHSGINQLIESGEYQNIIGAHDKQITHSHPTLAPTATPASQP</sequence>
<reference evidence="4" key="1">
    <citation type="journal article" date="2019" name="Int. J. Syst. Evol. Microbiol.">
        <title>The Global Catalogue of Microorganisms (GCM) 10K type strain sequencing project: providing services to taxonomists for standard genome sequencing and annotation.</title>
        <authorList>
            <consortium name="The Broad Institute Genomics Platform"/>
            <consortium name="The Broad Institute Genome Sequencing Center for Infectious Disease"/>
            <person name="Wu L."/>
            <person name="Ma J."/>
        </authorList>
    </citation>
    <scope>NUCLEOTIDE SEQUENCE [LARGE SCALE GENOMIC DNA]</scope>
    <source>
        <strain evidence="4">CECT 7398</strain>
    </source>
</reference>
<dbReference type="RefSeq" id="WP_076590163.1">
    <property type="nucleotide sequence ID" value="NZ_JABEYA020000004.1"/>
</dbReference>
<protein>
    <submittedName>
        <fullName evidence="3">Transporter substrate-binding domain-containing protein</fullName>
    </submittedName>
</protein>
<evidence type="ECO:0000313" key="4">
    <source>
        <dbReference type="Proteomes" id="UP001238540"/>
    </source>
</evidence>
<proteinExistence type="predicted"/>
<evidence type="ECO:0000313" key="3">
    <source>
        <dbReference type="EMBL" id="MDN3611936.1"/>
    </source>
</evidence>
<dbReference type="Proteomes" id="UP001238540">
    <property type="component" value="Unassembled WGS sequence"/>
</dbReference>